<organism evidence="6">
    <name type="scientific">Salpingoeca rosetta (strain ATCC 50818 / BSB-021)</name>
    <dbReference type="NCBI Taxonomy" id="946362"/>
    <lineage>
        <taxon>Eukaryota</taxon>
        <taxon>Choanoflagellata</taxon>
        <taxon>Craspedida</taxon>
        <taxon>Salpingoecidae</taxon>
        <taxon>Salpingoeca</taxon>
    </lineage>
</organism>
<accession>F2UGJ7</accession>
<dbReference type="Gene3D" id="2.40.10.480">
    <property type="match status" value="1"/>
</dbReference>
<dbReference type="KEGG" id="sre:PTSG_07864"/>
<protein>
    <recommendedName>
        <fullName evidence="4">Pyrrolo-quinoline quinone repeat domain-containing protein</fullName>
    </recommendedName>
</protein>
<sequence>MMRRKPAAVAVAQLPQRMLVVAAVVLLAVVLAVAGVEAQAQQQQEHQELQQQQKQQGQSQQQQQQQSQQMPPWPQYRRFANRTGYMESMTFNEHPTIKWAFEVRQGVVEGSFAVSQDAIFFGTTSGMVHALDRTSGESLWNMTTRGPIVSTPCLPLLGQFVAVTSLDGSFYKLDAAHGYLAWRDVTGAAIPASPLLLQDDHHVAIVNEDGLVIMYDTRALHVSRVWTFDTKQHVQASLASDGSVIFVATMAGTVIALSQAHGMELYRVAVGGAVWSAPAVSNSLSMLYVPTDDYRLHAIPINDTADQWTVQYEVTSGYGSITPALDDNNTLVFGGWDFNIRGYNACTGGVIWSFSIGNWLFSSPIAGPGGAVVFGGLSSPVTFLNASAAAPTPARPRMKGQVFSSAAADANGTVFIAHRNGFVYAIEAARARGFADRGIIVVASIAAALLVIVGAIAFLLPPSLSLGPQ</sequence>
<dbReference type="RefSeq" id="XP_004991668.1">
    <property type="nucleotide sequence ID" value="XM_004991611.1"/>
</dbReference>
<feature type="compositionally biased region" description="Low complexity" evidence="1">
    <location>
        <begin position="50"/>
        <end position="69"/>
    </location>
</feature>
<dbReference type="InterPro" id="IPR002372">
    <property type="entry name" value="PQQ_rpt_dom"/>
</dbReference>
<dbReference type="SUPFAM" id="SSF50998">
    <property type="entry name" value="Quinoprotein alcohol dehydrogenase-like"/>
    <property type="match status" value="1"/>
</dbReference>
<keyword evidence="2" id="KW-0472">Membrane</keyword>
<feature type="signal peptide" evidence="3">
    <location>
        <begin position="1"/>
        <end position="38"/>
    </location>
</feature>
<keyword evidence="2" id="KW-0812">Transmembrane</keyword>
<keyword evidence="2" id="KW-1133">Transmembrane helix</keyword>
<dbReference type="Gene3D" id="2.130.10.10">
    <property type="entry name" value="YVTN repeat-like/Quinoprotein amine dehydrogenase"/>
    <property type="match status" value="2"/>
</dbReference>
<dbReference type="OrthoDB" id="408177at2759"/>
<dbReference type="InterPro" id="IPR018391">
    <property type="entry name" value="PQQ_b-propeller_rpt"/>
</dbReference>
<feature type="chain" id="PRO_5003287482" description="Pyrrolo-quinoline quinone repeat domain-containing protein" evidence="3">
    <location>
        <begin position="39"/>
        <end position="469"/>
    </location>
</feature>
<dbReference type="Proteomes" id="UP000007799">
    <property type="component" value="Unassembled WGS sequence"/>
</dbReference>
<proteinExistence type="predicted"/>
<name>F2UGJ7_SALR5</name>
<keyword evidence="3" id="KW-0732">Signal</keyword>
<dbReference type="STRING" id="946362.F2UGJ7"/>
<evidence type="ECO:0000256" key="2">
    <source>
        <dbReference type="SAM" id="Phobius"/>
    </source>
</evidence>
<dbReference type="InterPro" id="IPR011047">
    <property type="entry name" value="Quinoprotein_ADH-like_sf"/>
</dbReference>
<reference evidence="5" key="1">
    <citation type="submission" date="2009-08" db="EMBL/GenBank/DDBJ databases">
        <title>Annotation of Salpingoeca rosetta.</title>
        <authorList>
            <consortium name="The Broad Institute Genome Sequencing Platform"/>
            <person name="Russ C."/>
            <person name="Cuomo C."/>
            <person name="Burger G."/>
            <person name="Gray M.W."/>
            <person name="Holland P.W.H."/>
            <person name="King N."/>
            <person name="Lang F.B.F."/>
            <person name="Roger A.J."/>
            <person name="Ruiz-Trillo I."/>
            <person name="Young S.K."/>
            <person name="Zeng Q."/>
            <person name="Gargeya S."/>
            <person name="Alvarado L."/>
            <person name="Berlin A."/>
            <person name="Chapman S.B."/>
            <person name="Chen Z."/>
            <person name="Freedman E."/>
            <person name="Gellesch M."/>
            <person name="Goldberg J."/>
            <person name="Griggs A."/>
            <person name="Gujja S."/>
            <person name="Heilman E."/>
            <person name="Heiman D."/>
            <person name="Howarth C."/>
            <person name="Mehta T."/>
            <person name="Neiman D."/>
            <person name="Pearson M."/>
            <person name="Roberts A."/>
            <person name="Saif S."/>
            <person name="Shea T."/>
            <person name="Shenoy N."/>
            <person name="Sisk P."/>
            <person name="Stolte C."/>
            <person name="Sykes S."/>
            <person name="White J."/>
            <person name="Yandava C."/>
            <person name="Haas B."/>
            <person name="Nusbaum C."/>
            <person name="Birren B."/>
        </authorList>
    </citation>
    <scope>NUCLEOTIDE SEQUENCE [LARGE SCALE GENOMIC DNA]</scope>
    <source>
        <strain evidence="5">ATCC 50818</strain>
    </source>
</reference>
<dbReference type="PANTHER" id="PTHR34512">
    <property type="entry name" value="CELL SURFACE PROTEIN"/>
    <property type="match status" value="1"/>
</dbReference>
<feature type="domain" description="Pyrrolo-quinoline quinone repeat" evidence="4">
    <location>
        <begin position="99"/>
        <end position="198"/>
    </location>
</feature>
<dbReference type="GeneID" id="16072229"/>
<feature type="transmembrane region" description="Helical" evidence="2">
    <location>
        <begin position="439"/>
        <end position="460"/>
    </location>
</feature>
<evidence type="ECO:0000313" key="5">
    <source>
        <dbReference type="EMBL" id="EGD75747.1"/>
    </source>
</evidence>
<dbReference type="AlphaFoldDB" id="F2UGJ7"/>
<feature type="region of interest" description="Disordered" evidence="1">
    <location>
        <begin position="50"/>
        <end position="73"/>
    </location>
</feature>
<dbReference type="EMBL" id="GL832973">
    <property type="protein sequence ID" value="EGD75747.1"/>
    <property type="molecule type" value="Genomic_DNA"/>
</dbReference>
<keyword evidence="6" id="KW-1185">Reference proteome</keyword>
<dbReference type="InParanoid" id="F2UGJ7"/>
<evidence type="ECO:0000256" key="3">
    <source>
        <dbReference type="SAM" id="SignalP"/>
    </source>
</evidence>
<dbReference type="eggNOG" id="KOG4649">
    <property type="taxonomic scope" value="Eukaryota"/>
</dbReference>
<evidence type="ECO:0000256" key="1">
    <source>
        <dbReference type="SAM" id="MobiDB-lite"/>
    </source>
</evidence>
<gene>
    <name evidence="5" type="ORF">PTSG_07864</name>
</gene>
<dbReference type="InterPro" id="IPR015943">
    <property type="entry name" value="WD40/YVTN_repeat-like_dom_sf"/>
</dbReference>
<feature type="domain" description="Pyrrolo-quinoline quinone repeat" evidence="4">
    <location>
        <begin position="223"/>
        <end position="356"/>
    </location>
</feature>
<evidence type="ECO:0000313" key="6">
    <source>
        <dbReference type="Proteomes" id="UP000007799"/>
    </source>
</evidence>
<dbReference type="SMART" id="SM00564">
    <property type="entry name" value="PQQ"/>
    <property type="match status" value="6"/>
</dbReference>
<evidence type="ECO:0000259" key="4">
    <source>
        <dbReference type="Pfam" id="PF13360"/>
    </source>
</evidence>
<dbReference type="PANTHER" id="PTHR34512:SF30">
    <property type="entry name" value="OUTER MEMBRANE PROTEIN ASSEMBLY FACTOR BAMB"/>
    <property type="match status" value="1"/>
</dbReference>
<dbReference type="Pfam" id="PF13360">
    <property type="entry name" value="PQQ_2"/>
    <property type="match status" value="2"/>
</dbReference>